<comment type="caution">
    <text evidence="1">The sequence shown here is derived from an EMBL/GenBank/DDBJ whole genome shotgun (WGS) entry which is preliminary data.</text>
</comment>
<keyword evidence="2" id="KW-1185">Reference proteome</keyword>
<sequence>MCFDRTLCITYDLWSASSSLNSNLKPVLMQIRTPISIIATKHSVQASSYQIEVSWIPRAKLADTKELFLSTMASFGLGLNTFDASNTSISHRSNRRCFNFRHDQRAALIYSNRTIEGGPTPGGTSPELINSYLNHKITSQVNLRADGMLLE</sequence>
<dbReference type="EMBL" id="MU250528">
    <property type="protein sequence ID" value="KAG7449248.1"/>
    <property type="molecule type" value="Genomic_DNA"/>
</dbReference>
<proteinExistence type="predicted"/>
<dbReference type="GeneID" id="66104125"/>
<dbReference type="Proteomes" id="UP000812287">
    <property type="component" value="Unassembled WGS sequence"/>
</dbReference>
<accession>A0A9P7VXY7</accession>
<protein>
    <submittedName>
        <fullName evidence="1">Uncharacterized protein</fullName>
    </submittedName>
</protein>
<reference evidence="1" key="1">
    <citation type="submission" date="2020-11" db="EMBL/GenBank/DDBJ databases">
        <title>Adaptations for nitrogen fixation in a non-lichenized fungal sporocarp promotes dispersal by wood-feeding termites.</title>
        <authorList>
            <consortium name="DOE Joint Genome Institute"/>
            <person name="Koch R.A."/>
            <person name="Yoon G."/>
            <person name="Arayal U."/>
            <person name="Lail K."/>
            <person name="Amirebrahimi M."/>
            <person name="Labutti K."/>
            <person name="Lipzen A."/>
            <person name="Riley R."/>
            <person name="Barry K."/>
            <person name="Henrissat B."/>
            <person name="Grigoriev I.V."/>
            <person name="Herr J.R."/>
            <person name="Aime M.C."/>
        </authorList>
    </citation>
    <scope>NUCLEOTIDE SEQUENCE</scope>
    <source>
        <strain evidence="1">MCA 3950</strain>
    </source>
</reference>
<name>A0A9P7VXY7_9AGAR</name>
<dbReference type="RefSeq" id="XP_043042748.1">
    <property type="nucleotide sequence ID" value="XM_043181829.1"/>
</dbReference>
<gene>
    <name evidence="1" type="ORF">BT62DRAFT_673234</name>
</gene>
<dbReference type="AlphaFoldDB" id="A0A9P7VXY7"/>
<evidence type="ECO:0000313" key="2">
    <source>
        <dbReference type="Proteomes" id="UP000812287"/>
    </source>
</evidence>
<evidence type="ECO:0000313" key="1">
    <source>
        <dbReference type="EMBL" id="KAG7449248.1"/>
    </source>
</evidence>
<organism evidence="1 2">
    <name type="scientific">Guyanagaster necrorhizus</name>
    <dbReference type="NCBI Taxonomy" id="856835"/>
    <lineage>
        <taxon>Eukaryota</taxon>
        <taxon>Fungi</taxon>
        <taxon>Dikarya</taxon>
        <taxon>Basidiomycota</taxon>
        <taxon>Agaricomycotina</taxon>
        <taxon>Agaricomycetes</taxon>
        <taxon>Agaricomycetidae</taxon>
        <taxon>Agaricales</taxon>
        <taxon>Marasmiineae</taxon>
        <taxon>Physalacriaceae</taxon>
        <taxon>Guyanagaster</taxon>
    </lineage>
</organism>